<protein>
    <submittedName>
        <fullName evidence="1">Uncharacterized protein</fullName>
    </submittedName>
</protein>
<proteinExistence type="predicted"/>
<name>A0A7X9SEM4_9BACE</name>
<reference evidence="1 2" key="1">
    <citation type="submission" date="2020-04" db="EMBL/GenBank/DDBJ databases">
        <authorList>
            <person name="Hitch T.C.A."/>
            <person name="Wylensek D."/>
            <person name="Clavel T."/>
        </authorList>
    </citation>
    <scope>NUCLEOTIDE SEQUENCE [LARGE SCALE GENOMIC DNA]</scope>
    <source>
        <strain evidence="1 2">WCA3-601-WT-5E</strain>
    </source>
</reference>
<comment type="caution">
    <text evidence="1">The sequence shown here is derived from an EMBL/GenBank/DDBJ whole genome shotgun (WGS) entry which is preliminary data.</text>
</comment>
<dbReference type="AlphaFoldDB" id="A0A7X9SEM4"/>
<evidence type="ECO:0000313" key="2">
    <source>
        <dbReference type="Proteomes" id="UP000520291"/>
    </source>
</evidence>
<sequence length="55" mass="6878">MKLEKVYHEEDNTLEIREVKRRNRTEGYFFVFDGEWYDRFVRTQNMAKGDFAFTY</sequence>
<dbReference type="EMBL" id="JABAGL010000036">
    <property type="protein sequence ID" value="NME87924.1"/>
    <property type="molecule type" value="Genomic_DNA"/>
</dbReference>
<accession>A0A7X9SEM4</accession>
<dbReference type="Proteomes" id="UP000520291">
    <property type="component" value="Unassembled WGS sequence"/>
</dbReference>
<organism evidence="1 2">
    <name type="scientific">Bacteroides eggerthii</name>
    <dbReference type="NCBI Taxonomy" id="28111"/>
    <lineage>
        <taxon>Bacteria</taxon>
        <taxon>Pseudomonadati</taxon>
        <taxon>Bacteroidota</taxon>
        <taxon>Bacteroidia</taxon>
        <taxon>Bacteroidales</taxon>
        <taxon>Bacteroidaceae</taxon>
        <taxon>Bacteroides</taxon>
    </lineage>
</organism>
<dbReference type="RefSeq" id="WP_168948262.1">
    <property type="nucleotide sequence ID" value="NZ_JABAGL010000036.1"/>
</dbReference>
<gene>
    <name evidence="1" type="ORF">HF841_18235</name>
</gene>
<evidence type="ECO:0000313" key="1">
    <source>
        <dbReference type="EMBL" id="NME87924.1"/>
    </source>
</evidence>